<dbReference type="Gene3D" id="3.40.1620.10">
    <property type="entry name" value="YefM-like domain"/>
    <property type="match status" value="1"/>
</dbReference>
<reference evidence="3 4" key="1">
    <citation type="submission" date="2018-08" db="EMBL/GenBank/DDBJ databases">
        <title>Verrucosispora craniellae sp. nov., isolated from a marine sponge in the South China Sea.</title>
        <authorList>
            <person name="Li L."/>
            <person name="Lin H.W."/>
        </authorList>
    </citation>
    <scope>NUCLEOTIDE SEQUENCE [LARGE SCALE GENOMIC DNA]</scope>
    <source>
        <strain evidence="3 4">LHW63014</strain>
    </source>
</reference>
<dbReference type="PANTHER" id="PTHR35377">
    <property type="entry name" value="ANTITOXIN VAPB49-RELATED-RELATED"/>
    <property type="match status" value="1"/>
</dbReference>
<dbReference type="InterPro" id="IPR036165">
    <property type="entry name" value="YefM-like_sf"/>
</dbReference>
<dbReference type="NCBIfam" id="TIGR01552">
    <property type="entry name" value="phd_fam"/>
    <property type="match status" value="1"/>
</dbReference>
<dbReference type="Proteomes" id="UP000262621">
    <property type="component" value="Unassembled WGS sequence"/>
</dbReference>
<organism evidence="3 4">
    <name type="scientific">Micromonospora craniellae</name>
    <dbReference type="NCBI Taxonomy" id="2294034"/>
    <lineage>
        <taxon>Bacteria</taxon>
        <taxon>Bacillati</taxon>
        <taxon>Actinomycetota</taxon>
        <taxon>Actinomycetes</taxon>
        <taxon>Micromonosporales</taxon>
        <taxon>Micromonosporaceae</taxon>
        <taxon>Micromonospora</taxon>
    </lineage>
</organism>
<evidence type="ECO:0000256" key="2">
    <source>
        <dbReference type="RuleBase" id="RU362080"/>
    </source>
</evidence>
<dbReference type="OrthoDB" id="33091at2"/>
<accession>A0A372FSM2</accession>
<evidence type="ECO:0000313" key="3">
    <source>
        <dbReference type="EMBL" id="RFS43792.1"/>
    </source>
</evidence>
<proteinExistence type="inferred from homology"/>
<dbReference type="InterPro" id="IPR006442">
    <property type="entry name" value="Antitoxin_Phd/YefM"/>
</dbReference>
<gene>
    <name evidence="3" type="ORF">D0Q02_25635</name>
</gene>
<comment type="function">
    <text evidence="2">Antitoxin component of a type II toxin-antitoxin (TA) system.</text>
</comment>
<sequence length="85" mass="9349">MGSEAAAQFNIHEARTNLSRIIERVEHGEEIVISRAGQPVAKVIPLVRRVNRTARGSLRGRVVFSDDWDSSEVNDSIADDFGTTA</sequence>
<evidence type="ECO:0000256" key="1">
    <source>
        <dbReference type="ARBA" id="ARBA00009981"/>
    </source>
</evidence>
<evidence type="ECO:0000313" key="4">
    <source>
        <dbReference type="Proteomes" id="UP000262621"/>
    </source>
</evidence>
<dbReference type="RefSeq" id="WP_117230570.1">
    <property type="nucleotide sequence ID" value="NZ_CP061725.1"/>
</dbReference>
<dbReference type="InterPro" id="IPR051416">
    <property type="entry name" value="phD-YefM_TA_antitoxins"/>
</dbReference>
<dbReference type="AlphaFoldDB" id="A0A372FSM2"/>
<comment type="caution">
    <text evidence="3">The sequence shown here is derived from an EMBL/GenBank/DDBJ whole genome shotgun (WGS) entry which is preliminary data.</text>
</comment>
<name>A0A372FSM2_9ACTN</name>
<keyword evidence="4" id="KW-1185">Reference proteome</keyword>
<comment type="similarity">
    <text evidence="1 2">Belongs to the phD/YefM antitoxin family.</text>
</comment>
<dbReference type="EMBL" id="QVFU01000044">
    <property type="protein sequence ID" value="RFS43792.1"/>
    <property type="molecule type" value="Genomic_DNA"/>
</dbReference>
<dbReference type="SUPFAM" id="SSF143120">
    <property type="entry name" value="YefM-like"/>
    <property type="match status" value="1"/>
</dbReference>
<protein>
    <recommendedName>
        <fullName evidence="2">Antitoxin</fullName>
    </recommendedName>
</protein>
<dbReference type="Pfam" id="PF02604">
    <property type="entry name" value="PhdYeFM_antitox"/>
    <property type="match status" value="1"/>
</dbReference>